<dbReference type="AlphaFoldDB" id="A0A1I2H6H4"/>
<dbReference type="NCBIfam" id="TIGR04131">
    <property type="entry name" value="Bac_Flav_CTERM"/>
    <property type="match status" value="1"/>
</dbReference>
<protein>
    <submittedName>
        <fullName evidence="3">Gliding motility-associated C-terminal domain-containing protein</fullName>
    </submittedName>
</protein>
<dbReference type="EMBL" id="FONQ01000012">
    <property type="protein sequence ID" value="SFF24960.1"/>
    <property type="molecule type" value="Genomic_DNA"/>
</dbReference>
<dbReference type="OrthoDB" id="9805017at2"/>
<name>A0A1I2H6H4_9FLAO</name>
<dbReference type="Proteomes" id="UP000198596">
    <property type="component" value="Unassembled WGS sequence"/>
</dbReference>
<dbReference type="Pfam" id="PF13585">
    <property type="entry name" value="CHU_C"/>
    <property type="match status" value="1"/>
</dbReference>
<sequence length="884" mass="91381">TDNCGVKSVTNDAPNVFPIGNTTVTWTVIDNAGNTATCTQIVTVVGEIIATDDTGIQINGLAGGISVNNVLINDLLNCKEAKTEDLITTFISSTNIGITLSGTNVLVASGTPAGNYTLLYQICEILNPTNCDTAMVSVTVTAPAIVANDDTGTAINGSNGGTAFTNVLVNDTLNGIPVLASQVNTTFVSSSNAGITLSGTNVLVAPATPAGNYTLVYQICEILNPTNCDTATVSVTVSTPAIVANDDTGTAVNGSNGGTAFTNVLVNDTLNGIPVLASQVNTTFVSSSNAGITLSGTNVLVASGTPAGNYSLVYQICEILNPTNCDTAMVSVTVSAPAIVANDDTGTALNGSNGGTAFTNVLVNDTLNGIPVLASQVNTTFVSSSNAGITLSGTNVLVAPGTPAGNYTLVYQICEILNPTNCDTATVSVTVTAPAIVANDDTFSIGNCTSSGLLGNVLVNDLINGNLVVASAVNITLVSGQNPNILLDNLGNIKTLNGTIPGTYVLMYQICEKLNPKNCDTALITIIIKDSTAPVFASLPVPSTISCNATPNFAQATATDTCSAVTLKFVDTIVQGSCIGSYTVTRTWTATDLAGNSTTASQIISKQDTSGPTTTTEFAATINVNCDAIPLKPELIFADNCSTASPAIYTETITNSSQNSYSIVRKWSVSDSCGNISIFTQTVNVSVANSGISIASSACSGDSSTINIFNLLPAGTPTNGTWVDVDNTGALQGNILSPFGLSLGNKVFEYQINDGDCPRKIVLTVNINDDCIVLGCGDIKVHNAFSPNGDGINEVFVIDNIDDTACYSENTVEIYNRWGVLVFETKNYNNQTNNFDGISRGRTTVNQSSGLPTGTYFYILNYSSIDGNGKVEIKKLEGYLYLTK</sequence>
<dbReference type="InterPro" id="IPR003410">
    <property type="entry name" value="HYR_dom"/>
</dbReference>
<evidence type="ECO:0000313" key="4">
    <source>
        <dbReference type="Proteomes" id="UP000198596"/>
    </source>
</evidence>
<organism evidence="3 4">
    <name type="scientific">Flavobacterium xueshanense</name>
    <dbReference type="NCBI Taxonomy" id="935223"/>
    <lineage>
        <taxon>Bacteria</taxon>
        <taxon>Pseudomonadati</taxon>
        <taxon>Bacteroidota</taxon>
        <taxon>Flavobacteriia</taxon>
        <taxon>Flavobacteriales</taxon>
        <taxon>Flavobacteriaceae</taxon>
        <taxon>Flavobacterium</taxon>
    </lineage>
</organism>
<keyword evidence="1" id="KW-0677">Repeat</keyword>
<evidence type="ECO:0000259" key="2">
    <source>
        <dbReference type="PROSITE" id="PS50825"/>
    </source>
</evidence>
<feature type="domain" description="HYR" evidence="2">
    <location>
        <begin position="1"/>
        <end position="46"/>
    </location>
</feature>
<accession>A0A1I2H6H4</accession>
<dbReference type="RefSeq" id="WP_143071088.1">
    <property type="nucleotide sequence ID" value="NZ_FONQ01000012.1"/>
</dbReference>
<evidence type="ECO:0000313" key="3">
    <source>
        <dbReference type="EMBL" id="SFF24960.1"/>
    </source>
</evidence>
<keyword evidence="4" id="KW-1185">Reference proteome</keyword>
<evidence type="ECO:0000256" key="1">
    <source>
        <dbReference type="ARBA" id="ARBA00022737"/>
    </source>
</evidence>
<dbReference type="STRING" id="935223.SAMN04488131_112101"/>
<feature type="non-terminal residue" evidence="3">
    <location>
        <position position="1"/>
    </location>
</feature>
<dbReference type="Pfam" id="PF02494">
    <property type="entry name" value="HYR"/>
    <property type="match status" value="1"/>
</dbReference>
<dbReference type="InterPro" id="IPR026341">
    <property type="entry name" value="T9SS_type_B"/>
</dbReference>
<dbReference type="PROSITE" id="PS50825">
    <property type="entry name" value="HYR"/>
    <property type="match status" value="1"/>
</dbReference>
<gene>
    <name evidence="3" type="ORF">SAMN04488131_112101</name>
</gene>
<reference evidence="4" key="1">
    <citation type="submission" date="2016-10" db="EMBL/GenBank/DDBJ databases">
        <authorList>
            <person name="Varghese N."/>
            <person name="Submissions S."/>
        </authorList>
    </citation>
    <scope>NUCLEOTIDE SEQUENCE [LARGE SCALE GENOMIC DNA]</scope>
    <source>
        <strain evidence="4">CGMCC 1.9227</strain>
    </source>
</reference>
<proteinExistence type="predicted"/>